<dbReference type="GO" id="GO:0034315">
    <property type="term" value="P:regulation of Arp2/3 complex-mediated actin nucleation"/>
    <property type="evidence" value="ECO:0007669"/>
    <property type="project" value="TreeGrafter"/>
</dbReference>
<dbReference type="GeneID" id="111244824"/>
<comment type="subcellular location">
    <subcellularLocation>
        <location evidence="1">Golgi apparatus membrane</location>
    </subcellularLocation>
    <subcellularLocation>
        <location evidence="2">Golgi apparatus</location>
        <location evidence="2">trans-Golgi network</location>
    </subcellularLocation>
</comment>
<proteinExistence type="predicted"/>
<dbReference type="Pfam" id="PF06456">
    <property type="entry name" value="Arfaptin"/>
    <property type="match status" value="1"/>
</dbReference>
<dbReference type="PANTHER" id="PTHR12141">
    <property type="entry name" value="ARFAPTIN-RELATED"/>
    <property type="match status" value="1"/>
</dbReference>
<keyword evidence="5" id="KW-0472">Membrane</keyword>
<reference evidence="9" key="1">
    <citation type="submission" date="2021-01" db="UniProtKB">
        <authorList>
            <consortium name="EnsemblMetazoa"/>
        </authorList>
    </citation>
    <scope>IDENTIFICATION</scope>
</reference>
<evidence type="ECO:0000313" key="10">
    <source>
        <dbReference type="Proteomes" id="UP000594260"/>
    </source>
</evidence>
<dbReference type="PROSITE" id="PS50870">
    <property type="entry name" value="AH"/>
    <property type="match status" value="1"/>
</dbReference>
<dbReference type="GO" id="GO:0032588">
    <property type="term" value="C:trans-Golgi network membrane"/>
    <property type="evidence" value="ECO:0007669"/>
    <property type="project" value="TreeGrafter"/>
</dbReference>
<evidence type="ECO:0000256" key="6">
    <source>
        <dbReference type="SAM" id="Coils"/>
    </source>
</evidence>
<dbReference type="RefSeq" id="XP_022648065.1">
    <property type="nucleotide sequence ID" value="XM_022792330.1"/>
</dbReference>
<dbReference type="GO" id="GO:0006886">
    <property type="term" value="P:intracellular protein transport"/>
    <property type="evidence" value="ECO:0007669"/>
    <property type="project" value="TreeGrafter"/>
</dbReference>
<dbReference type="CDD" id="cd07660">
    <property type="entry name" value="BAR_Arfaptin"/>
    <property type="match status" value="1"/>
</dbReference>
<feature type="domain" description="AH" evidence="8">
    <location>
        <begin position="333"/>
        <end position="533"/>
    </location>
</feature>
<dbReference type="InterPro" id="IPR010504">
    <property type="entry name" value="AH_dom"/>
</dbReference>
<feature type="region of interest" description="Disordered" evidence="7">
    <location>
        <begin position="137"/>
        <end position="165"/>
    </location>
</feature>
<dbReference type="GO" id="GO:0000139">
    <property type="term" value="C:Golgi membrane"/>
    <property type="evidence" value="ECO:0007669"/>
    <property type="project" value="UniProtKB-SubCell"/>
</dbReference>
<dbReference type="SUPFAM" id="SSF103657">
    <property type="entry name" value="BAR/IMD domain-like"/>
    <property type="match status" value="1"/>
</dbReference>
<evidence type="ECO:0000256" key="3">
    <source>
        <dbReference type="ARBA" id="ARBA00022553"/>
    </source>
</evidence>
<dbReference type="AlphaFoldDB" id="A0A7M7J7U1"/>
<evidence type="ECO:0000256" key="7">
    <source>
        <dbReference type="SAM" id="MobiDB-lite"/>
    </source>
</evidence>
<dbReference type="FunFam" id="1.20.1270.60:FF:000003">
    <property type="entry name" value="arfaptin-2 isoform X1"/>
    <property type="match status" value="1"/>
</dbReference>
<keyword evidence="10" id="KW-1185">Reference proteome</keyword>
<dbReference type="GO" id="GO:0070273">
    <property type="term" value="F:phosphatidylinositol-4-phosphate binding"/>
    <property type="evidence" value="ECO:0007669"/>
    <property type="project" value="UniProtKB-ARBA"/>
</dbReference>
<feature type="compositionally biased region" description="Low complexity" evidence="7">
    <location>
        <begin position="204"/>
        <end position="221"/>
    </location>
</feature>
<dbReference type="Gene3D" id="1.20.1270.60">
    <property type="entry name" value="Arfaptin homology (AH) domain/BAR domain"/>
    <property type="match status" value="1"/>
</dbReference>
<dbReference type="CTD" id="41353"/>
<evidence type="ECO:0000256" key="4">
    <source>
        <dbReference type="ARBA" id="ARBA00023034"/>
    </source>
</evidence>
<evidence type="ECO:0000259" key="8">
    <source>
        <dbReference type="PROSITE" id="PS50870"/>
    </source>
</evidence>
<protein>
    <recommendedName>
        <fullName evidence="8">AH domain-containing protein</fullName>
    </recommendedName>
</protein>
<feature type="region of interest" description="Disordered" evidence="7">
    <location>
        <begin position="20"/>
        <end position="40"/>
    </location>
</feature>
<keyword evidence="4" id="KW-0333">Golgi apparatus</keyword>
<keyword evidence="6" id="KW-0175">Coiled coil</keyword>
<keyword evidence="3" id="KW-0597">Phosphoprotein</keyword>
<name>A0A7M7J7U1_VARDE</name>
<dbReference type="SMART" id="SM01015">
    <property type="entry name" value="Arfaptin"/>
    <property type="match status" value="1"/>
</dbReference>
<dbReference type="EnsemblMetazoa" id="XM_022792330">
    <property type="protein sequence ID" value="XP_022648065"/>
    <property type="gene ID" value="LOC111244824"/>
</dbReference>
<dbReference type="Proteomes" id="UP000594260">
    <property type="component" value="Unplaced"/>
</dbReference>
<feature type="region of interest" description="Disordered" evidence="7">
    <location>
        <begin position="204"/>
        <end position="223"/>
    </location>
</feature>
<evidence type="ECO:0000256" key="2">
    <source>
        <dbReference type="ARBA" id="ARBA00004601"/>
    </source>
</evidence>
<organism evidence="9 10">
    <name type="scientific">Varroa destructor</name>
    <name type="common">Honeybee mite</name>
    <dbReference type="NCBI Taxonomy" id="109461"/>
    <lineage>
        <taxon>Eukaryota</taxon>
        <taxon>Metazoa</taxon>
        <taxon>Ecdysozoa</taxon>
        <taxon>Arthropoda</taxon>
        <taxon>Chelicerata</taxon>
        <taxon>Arachnida</taxon>
        <taxon>Acari</taxon>
        <taxon>Parasitiformes</taxon>
        <taxon>Mesostigmata</taxon>
        <taxon>Gamasina</taxon>
        <taxon>Dermanyssoidea</taxon>
        <taxon>Varroidae</taxon>
        <taxon>Varroa</taxon>
    </lineage>
</organism>
<sequence length="552" mass="60494">MFSQWYPPQFQRQVNLDSITQSHEPNNKPRSQGDEAGPSGFVRLIDDNGGKLSGRCGAVRRAAVVVGYRSGTRSERGGAAGGAREGGGGGCDEKRRSFSCADIDKWNRAGHPQSFADYQSETINVCDSISNSYTNDNNNITTRNKEPTTKSLSRFSRSNSETTRTTNTILTLKSTTALIPQRSIAIIRQSGQVRYATVEPAAAAATTGNGLSTTSPSSSPSVANNLKFQQANPYNKSQRELKTITPVTSMQVNPMSSEEGVAEGAGLTQRPTTLQWGGPNGVCTNMGSPGPLGSLTPSPATRSKIEQLKQWSLSTYKCTRQILAEKMGKGTRTVDGELEANIELLRETHQKYLNILRLAKLLTTHFYNTVATQAALGECFSDLAQKSPELQQEFLYNAETQKNLSKNGDTLLGALNFFVSSLSTLCNKTIEDTLITIRHYENARLEFDAYRCDLEELSTSAGTAAQATKVAEARANFESQKEKYERLRGDVQIKMKFLHENKVKVMHKQLLLLHNAVSAYFSGNQSSLEATLKQFNIKVKAPNSSSPSWLEQ</sequence>
<dbReference type="GO" id="GO:0019904">
    <property type="term" value="F:protein domain specific binding"/>
    <property type="evidence" value="ECO:0007669"/>
    <property type="project" value="InterPro"/>
</dbReference>
<dbReference type="InterPro" id="IPR027267">
    <property type="entry name" value="AH/BAR_dom_sf"/>
</dbReference>
<evidence type="ECO:0000256" key="5">
    <source>
        <dbReference type="ARBA" id="ARBA00023136"/>
    </source>
</evidence>
<feature type="region of interest" description="Disordered" evidence="7">
    <location>
        <begin position="71"/>
        <end position="93"/>
    </location>
</feature>
<feature type="compositionally biased region" description="Low complexity" evidence="7">
    <location>
        <begin position="153"/>
        <end position="165"/>
    </location>
</feature>
<dbReference type="OrthoDB" id="9994780at2759"/>
<evidence type="ECO:0000256" key="1">
    <source>
        <dbReference type="ARBA" id="ARBA00004394"/>
    </source>
</evidence>
<dbReference type="InParanoid" id="A0A7M7J7U1"/>
<dbReference type="InterPro" id="IPR030798">
    <property type="entry name" value="Arfaptin_fam"/>
</dbReference>
<feature type="coiled-coil region" evidence="6">
    <location>
        <begin position="440"/>
        <end position="490"/>
    </location>
</feature>
<dbReference type="KEGG" id="vde:111244824"/>
<accession>A0A7M7J7U1</accession>
<evidence type="ECO:0000313" key="9">
    <source>
        <dbReference type="EnsemblMetazoa" id="XP_022648065"/>
    </source>
</evidence>
<feature type="compositionally biased region" description="Gly residues" evidence="7">
    <location>
        <begin position="78"/>
        <end position="90"/>
    </location>
</feature>
<dbReference type="GO" id="GO:0005829">
    <property type="term" value="C:cytosol"/>
    <property type="evidence" value="ECO:0007669"/>
    <property type="project" value="UniProtKB-ARBA"/>
</dbReference>
<dbReference type="PANTHER" id="PTHR12141:SF5">
    <property type="entry name" value="ARFAPTIN"/>
    <property type="match status" value="1"/>
</dbReference>